<dbReference type="Gene3D" id="3.40.190.80">
    <property type="match status" value="1"/>
</dbReference>
<evidence type="ECO:0000256" key="4">
    <source>
        <dbReference type="ARBA" id="ARBA00022842"/>
    </source>
</evidence>
<keyword evidence="4 5" id="KW-0460">Magnesium</keyword>
<dbReference type="PRINTS" id="PR00377">
    <property type="entry name" value="IMPHPHTASES"/>
</dbReference>
<keyword evidence="3" id="KW-0378">Hydrolase</keyword>
<evidence type="ECO:0000256" key="2">
    <source>
        <dbReference type="ARBA" id="ARBA00022723"/>
    </source>
</evidence>
<proteinExistence type="predicted"/>
<accession>A0A0P1MV44</accession>
<dbReference type="EMBL" id="CZVW01000006">
    <property type="protein sequence ID" value="CUS99697.1"/>
    <property type="molecule type" value="Genomic_DNA"/>
</dbReference>
<reference evidence="7" key="1">
    <citation type="submission" date="2015-11" db="EMBL/GenBank/DDBJ databases">
        <authorList>
            <person name="Varghese N."/>
        </authorList>
    </citation>
    <scope>NUCLEOTIDE SEQUENCE [LARGE SCALE GENOMIC DNA]</scope>
    <source>
        <strain evidence="7">JGI-23</strain>
    </source>
</reference>
<dbReference type="AlphaFoldDB" id="A0A0P1MV44"/>
<evidence type="ECO:0000256" key="1">
    <source>
        <dbReference type="ARBA" id="ARBA00001946"/>
    </source>
</evidence>
<dbReference type="OrthoDB" id="9785695at2"/>
<dbReference type="GO" id="GO:0007165">
    <property type="term" value="P:signal transduction"/>
    <property type="evidence" value="ECO:0007669"/>
    <property type="project" value="TreeGrafter"/>
</dbReference>
<dbReference type="GO" id="GO:0008934">
    <property type="term" value="F:inositol monophosphate 1-phosphatase activity"/>
    <property type="evidence" value="ECO:0007669"/>
    <property type="project" value="TreeGrafter"/>
</dbReference>
<dbReference type="Proteomes" id="UP000199197">
    <property type="component" value="Unassembled WGS sequence"/>
</dbReference>
<protein>
    <submittedName>
        <fullName evidence="6">Myo-inositol-1(Or 4)-monophosphatase</fullName>
    </submittedName>
</protein>
<dbReference type="Gene3D" id="3.30.540.10">
    <property type="entry name" value="Fructose-1,6-Bisphosphatase, subunit A, domain 1"/>
    <property type="match status" value="1"/>
</dbReference>
<dbReference type="InterPro" id="IPR020583">
    <property type="entry name" value="Inositol_monoP_metal-BS"/>
</dbReference>
<dbReference type="GO" id="GO:0046872">
    <property type="term" value="F:metal ion binding"/>
    <property type="evidence" value="ECO:0007669"/>
    <property type="project" value="UniProtKB-KW"/>
</dbReference>
<dbReference type="GO" id="GO:0006020">
    <property type="term" value="P:inositol metabolic process"/>
    <property type="evidence" value="ECO:0007669"/>
    <property type="project" value="TreeGrafter"/>
</dbReference>
<keyword evidence="2 5" id="KW-0479">Metal-binding</keyword>
<dbReference type="RefSeq" id="WP_092348622.1">
    <property type="nucleotide sequence ID" value="NZ_CZVW01000006.1"/>
</dbReference>
<feature type="binding site" evidence="5">
    <location>
        <position position="92"/>
    </location>
    <ligand>
        <name>Mg(2+)</name>
        <dbReference type="ChEBI" id="CHEBI:18420"/>
        <label>1</label>
        <note>catalytic</note>
    </ligand>
</feature>
<name>A0A0P1MV44_9BACT</name>
<dbReference type="CDD" id="cd01638">
    <property type="entry name" value="CysQ"/>
    <property type="match status" value="1"/>
</dbReference>
<dbReference type="FunFam" id="3.30.540.10:FF:000003">
    <property type="entry name" value="Inositol-1-monophosphatase"/>
    <property type="match status" value="1"/>
</dbReference>
<feature type="binding site" evidence="5">
    <location>
        <position position="226"/>
    </location>
    <ligand>
        <name>Mg(2+)</name>
        <dbReference type="ChEBI" id="CHEBI:18420"/>
        <label>1</label>
        <note>catalytic</note>
    </ligand>
</feature>
<dbReference type="PROSITE" id="PS00629">
    <property type="entry name" value="IMP_1"/>
    <property type="match status" value="1"/>
</dbReference>
<dbReference type="InterPro" id="IPR000760">
    <property type="entry name" value="Inositol_monophosphatase-like"/>
</dbReference>
<sequence>MSYQSELEIAIASAIEAGKILKNHFENRDKLQTQYKSKSGRGSPVTNADFESNELLKGKITSNFPDDGWLSEETTDDETRLSKRRVWIVDPLDGTNDFLNGIPEFSISIALVEDKIPVLGVVYNPVSGELYFGVKNEGAFLLKAKDEKSFRNSTAQRLKLNNVRKTTAEASVIVSRKEINKVEKVKLLASKFGQVKFRESIAYKIVSVASGWADAVVSIFDKSEWDLAGAHIIAEEAGLKVTDSHGGKIFYNEKNVRKPGVIIANEFLHDEILRILKSE</sequence>
<evidence type="ECO:0000313" key="6">
    <source>
        <dbReference type="EMBL" id="CUS99697.1"/>
    </source>
</evidence>
<feature type="binding site" evidence="5">
    <location>
        <position position="72"/>
    </location>
    <ligand>
        <name>Mg(2+)</name>
        <dbReference type="ChEBI" id="CHEBI:18420"/>
        <label>1</label>
        <note>catalytic</note>
    </ligand>
</feature>
<comment type="cofactor">
    <cofactor evidence="1 5">
        <name>Mg(2+)</name>
        <dbReference type="ChEBI" id="CHEBI:18420"/>
    </cofactor>
</comment>
<keyword evidence="7" id="KW-1185">Reference proteome</keyword>
<dbReference type="SUPFAM" id="SSF56655">
    <property type="entry name" value="Carbohydrate phosphatase"/>
    <property type="match status" value="1"/>
</dbReference>
<dbReference type="Pfam" id="PF00459">
    <property type="entry name" value="Inositol_P"/>
    <property type="match status" value="1"/>
</dbReference>
<feature type="binding site" evidence="5">
    <location>
        <position position="90"/>
    </location>
    <ligand>
        <name>Mg(2+)</name>
        <dbReference type="ChEBI" id="CHEBI:18420"/>
        <label>2</label>
    </ligand>
</feature>
<organism evidence="6 7">
    <name type="scientific">Candidatus Chryseopegocella kryptomonas</name>
    <dbReference type="NCBI Taxonomy" id="1633643"/>
    <lineage>
        <taxon>Bacteria</taxon>
        <taxon>Pseudomonadati</taxon>
        <taxon>Candidatus Kryptoniota</taxon>
        <taxon>Candidatus Chryseopegocella</taxon>
    </lineage>
</organism>
<evidence type="ECO:0000313" key="7">
    <source>
        <dbReference type="Proteomes" id="UP000199197"/>
    </source>
</evidence>
<gene>
    <name evidence="6" type="ORF">JGI23_00714</name>
</gene>
<dbReference type="PANTHER" id="PTHR20854">
    <property type="entry name" value="INOSITOL MONOPHOSPHATASE"/>
    <property type="match status" value="1"/>
</dbReference>
<feature type="binding site" evidence="5">
    <location>
        <position position="93"/>
    </location>
    <ligand>
        <name>Mg(2+)</name>
        <dbReference type="ChEBI" id="CHEBI:18420"/>
        <label>2</label>
    </ligand>
</feature>
<dbReference type="PANTHER" id="PTHR20854:SF4">
    <property type="entry name" value="INOSITOL-1-MONOPHOSPHATASE-RELATED"/>
    <property type="match status" value="1"/>
</dbReference>
<evidence type="ECO:0000256" key="5">
    <source>
        <dbReference type="PIRSR" id="PIRSR600760-2"/>
    </source>
</evidence>
<evidence type="ECO:0000256" key="3">
    <source>
        <dbReference type="ARBA" id="ARBA00022801"/>
    </source>
</evidence>